<evidence type="ECO:0000313" key="8">
    <source>
        <dbReference type="Proteomes" id="UP000054851"/>
    </source>
</evidence>
<dbReference type="Gene3D" id="3.50.50.100">
    <property type="match status" value="1"/>
</dbReference>
<evidence type="ECO:0000313" key="7">
    <source>
        <dbReference type="EMBL" id="SAK79939.1"/>
    </source>
</evidence>
<dbReference type="PRINTS" id="PR00368">
    <property type="entry name" value="FADPNR"/>
</dbReference>
<dbReference type="STRING" id="1777140.AWB79_05123"/>
<keyword evidence="5" id="KW-0560">Oxidoreductase</keyword>
<dbReference type="Pfam" id="PF07992">
    <property type="entry name" value="Pyr_redox_2"/>
    <property type="match status" value="1"/>
</dbReference>
<keyword evidence="3" id="KW-0285">Flavoprotein</keyword>
<dbReference type="InterPro" id="IPR036188">
    <property type="entry name" value="FAD/NAD-bd_sf"/>
</dbReference>
<dbReference type="Proteomes" id="UP000054851">
    <property type="component" value="Unassembled WGS sequence"/>
</dbReference>
<dbReference type="InterPro" id="IPR051169">
    <property type="entry name" value="NADH-Q_oxidoreductase"/>
</dbReference>
<evidence type="ECO:0000256" key="3">
    <source>
        <dbReference type="ARBA" id="ARBA00022630"/>
    </source>
</evidence>
<dbReference type="AlphaFoldDB" id="A0A158CCA8"/>
<dbReference type="PANTHER" id="PTHR42913">
    <property type="entry name" value="APOPTOSIS-INDUCING FACTOR 1"/>
    <property type="match status" value="1"/>
</dbReference>
<evidence type="ECO:0000256" key="4">
    <source>
        <dbReference type="ARBA" id="ARBA00022827"/>
    </source>
</evidence>
<dbReference type="PANTHER" id="PTHR42913:SF3">
    <property type="entry name" value="64 KDA MITOCHONDRIAL NADH DEHYDROGENASE (EUROFUNG)"/>
    <property type="match status" value="1"/>
</dbReference>
<feature type="domain" description="FAD/NAD(P)-binding" evidence="6">
    <location>
        <begin position="3"/>
        <end position="339"/>
    </location>
</feature>
<dbReference type="InterPro" id="IPR023753">
    <property type="entry name" value="FAD/NAD-binding_dom"/>
</dbReference>
<dbReference type="PRINTS" id="PR00411">
    <property type="entry name" value="PNDRDTASEI"/>
</dbReference>
<name>A0A158CCA8_9BURK</name>
<dbReference type="OrthoDB" id="9781621at2"/>
<protein>
    <submittedName>
        <fullName evidence="7">NADH dehydrogenase</fullName>
    </submittedName>
</protein>
<evidence type="ECO:0000259" key="6">
    <source>
        <dbReference type="Pfam" id="PF07992"/>
    </source>
</evidence>
<comment type="similarity">
    <text evidence="2">Belongs to the NADH dehydrogenase family.</text>
</comment>
<organism evidence="7 8">
    <name type="scientific">Caballeronia hypogeia</name>
    <dbReference type="NCBI Taxonomy" id="1777140"/>
    <lineage>
        <taxon>Bacteria</taxon>
        <taxon>Pseudomonadati</taxon>
        <taxon>Pseudomonadota</taxon>
        <taxon>Betaproteobacteria</taxon>
        <taxon>Burkholderiales</taxon>
        <taxon>Burkholderiaceae</taxon>
        <taxon>Caballeronia</taxon>
    </lineage>
</organism>
<evidence type="ECO:0000256" key="5">
    <source>
        <dbReference type="ARBA" id="ARBA00023002"/>
    </source>
</evidence>
<comment type="caution">
    <text evidence="7">The sequence shown here is derived from an EMBL/GenBank/DDBJ whole genome shotgun (WGS) entry which is preliminary data.</text>
</comment>
<accession>A0A158CCA8</accession>
<keyword evidence="4" id="KW-0274">FAD</keyword>
<dbReference type="GO" id="GO:0019646">
    <property type="term" value="P:aerobic electron transport chain"/>
    <property type="evidence" value="ECO:0007669"/>
    <property type="project" value="TreeGrafter"/>
</dbReference>
<dbReference type="EMBL" id="FCOA02000020">
    <property type="protein sequence ID" value="SAK79939.1"/>
    <property type="molecule type" value="Genomic_DNA"/>
</dbReference>
<comment type="cofactor">
    <cofactor evidence="1">
        <name>FAD</name>
        <dbReference type="ChEBI" id="CHEBI:57692"/>
    </cofactor>
</comment>
<evidence type="ECO:0000256" key="2">
    <source>
        <dbReference type="ARBA" id="ARBA00005272"/>
    </source>
</evidence>
<dbReference type="SUPFAM" id="SSF51905">
    <property type="entry name" value="FAD/NAD(P)-binding domain"/>
    <property type="match status" value="1"/>
</dbReference>
<gene>
    <name evidence="7" type="ORF">AWB79_05123</name>
</gene>
<dbReference type="RefSeq" id="WP_061170201.1">
    <property type="nucleotide sequence ID" value="NZ_FCOA02000020.1"/>
</dbReference>
<dbReference type="GO" id="GO:0003955">
    <property type="term" value="F:NAD(P)H dehydrogenase (quinone) activity"/>
    <property type="evidence" value="ECO:0007669"/>
    <property type="project" value="TreeGrafter"/>
</dbReference>
<keyword evidence="8" id="KW-1185">Reference proteome</keyword>
<proteinExistence type="inferred from homology"/>
<sequence length="435" mass="47311">MHRIVIVGGGAGGLELATRLGDTMGREQKALITLVDACPTHVWKPLLHEVAAGSLDVDAHQIEYAAQAHWHHFSFALGEMVELDSGSRRLRLSEIRDDERPNEVVLPTRWIEYDTLVLALGSRTHSFGISGAETHAVTMDTLEQAERLRKRLLHTCVRNNALKEAGLHRTVKIAIIGGGATGVELAGELRRMEESFRKFGLHASEPTGDFEITVFEAGTRILPALPERISAMAQQMLQQLGVSVSLSDPIVEVSRDQIRTRSGHIATTDIVIWAAGIKAPAVLGCINGLAVNHINQVTVDGKLRSVSDDNIFALGDCASCSWTNDRSVPPRAQAAHQQAVYLAKAISARARGMAIGDFHYTDYGSLVSLGSSKAIGHLIGGFPGASLLLEGGLAKLMYTALYQKHRTAISGLRRTIVDVLAHRLRRMARPRVKLH</sequence>
<reference evidence="7" key="1">
    <citation type="submission" date="2016-01" db="EMBL/GenBank/DDBJ databases">
        <authorList>
            <person name="Peeters C."/>
        </authorList>
    </citation>
    <scope>NUCLEOTIDE SEQUENCE</scope>
    <source>
        <strain evidence="7">LMG 29322</strain>
    </source>
</reference>
<evidence type="ECO:0000256" key="1">
    <source>
        <dbReference type="ARBA" id="ARBA00001974"/>
    </source>
</evidence>